<dbReference type="InterPro" id="IPR001841">
    <property type="entry name" value="Znf_RING"/>
</dbReference>
<dbReference type="SUPFAM" id="SSF57850">
    <property type="entry name" value="RING/U-box"/>
    <property type="match status" value="1"/>
</dbReference>
<dbReference type="InterPro" id="IPR013083">
    <property type="entry name" value="Znf_RING/FYVE/PHD"/>
</dbReference>
<dbReference type="Proteomes" id="UP000828390">
    <property type="component" value="Unassembled WGS sequence"/>
</dbReference>
<dbReference type="Pfam" id="PF13639">
    <property type="entry name" value="zf-RING_2"/>
    <property type="match status" value="1"/>
</dbReference>
<dbReference type="GO" id="GO:0061630">
    <property type="term" value="F:ubiquitin protein ligase activity"/>
    <property type="evidence" value="ECO:0007669"/>
    <property type="project" value="InterPro"/>
</dbReference>
<dbReference type="SMART" id="SM00184">
    <property type="entry name" value="RING"/>
    <property type="match status" value="1"/>
</dbReference>
<evidence type="ECO:0000256" key="4">
    <source>
        <dbReference type="PROSITE-ProRule" id="PRU00175"/>
    </source>
</evidence>
<name>A0A9D4HAQ7_DREPO</name>
<dbReference type="PROSITE" id="PS00518">
    <property type="entry name" value="ZF_RING_1"/>
    <property type="match status" value="1"/>
</dbReference>
<feature type="domain" description="RING-type" evidence="5">
    <location>
        <begin position="21"/>
        <end position="59"/>
    </location>
</feature>
<proteinExistence type="predicted"/>
<dbReference type="PANTHER" id="PTHR44080">
    <property type="entry name" value="E3 UBIQUITIN-PROTEIN LIGASE COP1"/>
    <property type="match status" value="1"/>
</dbReference>
<evidence type="ECO:0000313" key="7">
    <source>
        <dbReference type="Proteomes" id="UP000828390"/>
    </source>
</evidence>
<reference evidence="6" key="2">
    <citation type="submission" date="2020-11" db="EMBL/GenBank/DDBJ databases">
        <authorList>
            <person name="McCartney M.A."/>
            <person name="Auch B."/>
            <person name="Kono T."/>
            <person name="Mallez S."/>
            <person name="Becker A."/>
            <person name="Gohl D.M."/>
            <person name="Silverstein K.A.T."/>
            <person name="Koren S."/>
            <person name="Bechman K.B."/>
            <person name="Herman A."/>
            <person name="Abrahante J.E."/>
            <person name="Garbe J."/>
        </authorList>
    </citation>
    <scope>NUCLEOTIDE SEQUENCE</scope>
    <source>
        <strain evidence="6">Duluth1</strain>
        <tissue evidence="6">Whole animal</tissue>
    </source>
</reference>
<evidence type="ECO:0000256" key="2">
    <source>
        <dbReference type="ARBA" id="ARBA00022771"/>
    </source>
</evidence>
<keyword evidence="3" id="KW-0862">Zinc</keyword>
<dbReference type="InterPro" id="IPR042755">
    <property type="entry name" value="COP1"/>
</dbReference>
<accession>A0A9D4HAQ7</accession>
<organism evidence="6 7">
    <name type="scientific">Dreissena polymorpha</name>
    <name type="common">Zebra mussel</name>
    <name type="synonym">Mytilus polymorpha</name>
    <dbReference type="NCBI Taxonomy" id="45954"/>
    <lineage>
        <taxon>Eukaryota</taxon>
        <taxon>Metazoa</taxon>
        <taxon>Spiralia</taxon>
        <taxon>Lophotrochozoa</taxon>
        <taxon>Mollusca</taxon>
        <taxon>Bivalvia</taxon>
        <taxon>Autobranchia</taxon>
        <taxon>Heteroconchia</taxon>
        <taxon>Euheterodonta</taxon>
        <taxon>Imparidentia</taxon>
        <taxon>Neoheterodontei</taxon>
        <taxon>Myida</taxon>
        <taxon>Dreissenoidea</taxon>
        <taxon>Dreissenidae</taxon>
        <taxon>Dreissena</taxon>
    </lineage>
</organism>
<dbReference type="GO" id="GO:0008270">
    <property type="term" value="F:zinc ion binding"/>
    <property type="evidence" value="ECO:0007669"/>
    <property type="project" value="UniProtKB-KW"/>
</dbReference>
<evidence type="ECO:0000313" key="6">
    <source>
        <dbReference type="EMBL" id="KAH3830548.1"/>
    </source>
</evidence>
<dbReference type="PROSITE" id="PS50089">
    <property type="entry name" value="ZF_RING_2"/>
    <property type="match status" value="1"/>
</dbReference>
<keyword evidence="2 4" id="KW-0863">Zinc-finger</keyword>
<comment type="caution">
    <text evidence="6">The sequence shown here is derived from an EMBL/GenBank/DDBJ whole genome shotgun (WGS) entry which is preliminary data.</text>
</comment>
<keyword evidence="1" id="KW-0479">Metal-binding</keyword>
<dbReference type="OrthoDB" id="6105938at2759"/>
<evidence type="ECO:0000256" key="1">
    <source>
        <dbReference type="ARBA" id="ARBA00022723"/>
    </source>
</evidence>
<dbReference type="GO" id="GO:0043161">
    <property type="term" value="P:proteasome-mediated ubiquitin-dependent protein catabolic process"/>
    <property type="evidence" value="ECO:0007669"/>
    <property type="project" value="TreeGrafter"/>
</dbReference>
<reference evidence="6" key="1">
    <citation type="journal article" date="2019" name="bioRxiv">
        <title>The Genome of the Zebra Mussel, Dreissena polymorpha: A Resource for Invasive Species Research.</title>
        <authorList>
            <person name="McCartney M.A."/>
            <person name="Auch B."/>
            <person name="Kono T."/>
            <person name="Mallez S."/>
            <person name="Zhang Y."/>
            <person name="Obille A."/>
            <person name="Becker A."/>
            <person name="Abrahante J.E."/>
            <person name="Garbe J."/>
            <person name="Badalamenti J.P."/>
            <person name="Herman A."/>
            <person name="Mangelson H."/>
            <person name="Liachko I."/>
            <person name="Sullivan S."/>
            <person name="Sone E.D."/>
            <person name="Koren S."/>
            <person name="Silverstein K.A.T."/>
            <person name="Beckman K.B."/>
            <person name="Gohl D.M."/>
        </authorList>
    </citation>
    <scope>NUCLEOTIDE SEQUENCE</scope>
    <source>
        <strain evidence="6">Duluth1</strain>
        <tissue evidence="6">Whole animal</tissue>
    </source>
</reference>
<gene>
    <name evidence="6" type="ORF">DPMN_103792</name>
</gene>
<dbReference type="InterPro" id="IPR017907">
    <property type="entry name" value="Znf_RING_CS"/>
</dbReference>
<dbReference type="EMBL" id="JAIWYP010000004">
    <property type="protein sequence ID" value="KAH3830548.1"/>
    <property type="molecule type" value="Genomic_DNA"/>
</dbReference>
<sequence length="405" mass="46257">MEENDLPLLVPLTALTDYLQCSICMCSLDKTTITVCGHRYCEKCISEWVGRQHTCPCCNHPLILSQLFKDHQFDSLISAIESEKSKAETQYFENLIQSATSENSKSSEQNMSPVELVLKKHLKKGLIEHESYLQTLKKSLHTKMNVLETSTERAVADLQSHGLSQNEVLQQTQDLYRALERQKLEMTNELESCVAMVAEAYDRYLNTHIPRLDVLPVKATVVLAGKNISIPDITFQATDSLLEVRTSVESAMIKRHNPVHSWEPSTKYYLFGPFAKCSELEMRTVIHNFHMDGNLPDDVQFLTEGAKLGLQYNMRPGSVILILDGVKLESDLPKKCFVDIYKKSDTQQKVDYFSCNQCNFKWICRSCMEVCHLGHEVTPYIIQHQPNWACCYCPKKKCCKIQLEG</sequence>
<protein>
    <recommendedName>
        <fullName evidence="5">RING-type domain-containing protein</fullName>
    </recommendedName>
</protein>
<evidence type="ECO:0000259" key="5">
    <source>
        <dbReference type="PROSITE" id="PS50089"/>
    </source>
</evidence>
<dbReference type="PANTHER" id="PTHR44080:SF1">
    <property type="entry name" value="E3 UBIQUITIN-PROTEIN LIGASE COP1"/>
    <property type="match status" value="1"/>
</dbReference>
<dbReference type="Gene3D" id="3.30.40.10">
    <property type="entry name" value="Zinc/RING finger domain, C3HC4 (zinc finger)"/>
    <property type="match status" value="1"/>
</dbReference>
<dbReference type="AlphaFoldDB" id="A0A9D4HAQ7"/>
<evidence type="ECO:0000256" key="3">
    <source>
        <dbReference type="ARBA" id="ARBA00022833"/>
    </source>
</evidence>
<keyword evidence="7" id="KW-1185">Reference proteome</keyword>